<feature type="compositionally biased region" description="Low complexity" evidence="1">
    <location>
        <begin position="1"/>
        <end position="21"/>
    </location>
</feature>
<sequence length="85" mass="9391">MSDNNNRGSSSGSDNDSPKNSLNSKNKGGYSNDLNNIQFESNTNSSNNNTNNSQQFIKLNKKDKYNANLLKGSQYFNIDSSDDES</sequence>
<proteinExistence type="predicted"/>
<organism evidence="2 3">
    <name type="scientific">Conidiobolus coronatus (strain ATCC 28846 / CBS 209.66 / NRRL 28638)</name>
    <name type="common">Delacroixia coronata</name>
    <dbReference type="NCBI Taxonomy" id="796925"/>
    <lineage>
        <taxon>Eukaryota</taxon>
        <taxon>Fungi</taxon>
        <taxon>Fungi incertae sedis</taxon>
        <taxon>Zoopagomycota</taxon>
        <taxon>Entomophthoromycotina</taxon>
        <taxon>Entomophthoromycetes</taxon>
        <taxon>Entomophthorales</taxon>
        <taxon>Ancylistaceae</taxon>
        <taxon>Conidiobolus</taxon>
    </lineage>
</organism>
<protein>
    <submittedName>
        <fullName evidence="2">Uncharacterized protein</fullName>
    </submittedName>
</protein>
<name>A0A137NYT5_CONC2</name>
<gene>
    <name evidence="2" type="ORF">CONCODRAFT_79949</name>
</gene>
<reference evidence="2 3" key="1">
    <citation type="journal article" date="2015" name="Genome Biol. Evol.">
        <title>Phylogenomic analyses indicate that early fungi evolved digesting cell walls of algal ancestors of land plants.</title>
        <authorList>
            <person name="Chang Y."/>
            <person name="Wang S."/>
            <person name="Sekimoto S."/>
            <person name="Aerts A.L."/>
            <person name="Choi C."/>
            <person name="Clum A."/>
            <person name="LaButti K.M."/>
            <person name="Lindquist E.A."/>
            <person name="Yee Ngan C."/>
            <person name="Ohm R.A."/>
            <person name="Salamov A.A."/>
            <person name="Grigoriev I.V."/>
            <person name="Spatafora J.W."/>
            <person name="Berbee M.L."/>
        </authorList>
    </citation>
    <scope>NUCLEOTIDE SEQUENCE [LARGE SCALE GENOMIC DNA]</scope>
    <source>
        <strain evidence="2 3">NRRL 28638</strain>
    </source>
</reference>
<dbReference type="AlphaFoldDB" id="A0A137NYT5"/>
<dbReference type="EMBL" id="KQ964602">
    <property type="protein sequence ID" value="KXN67975.1"/>
    <property type="molecule type" value="Genomic_DNA"/>
</dbReference>
<evidence type="ECO:0000256" key="1">
    <source>
        <dbReference type="SAM" id="MobiDB-lite"/>
    </source>
</evidence>
<feature type="compositionally biased region" description="Low complexity" evidence="1">
    <location>
        <begin position="41"/>
        <end position="53"/>
    </location>
</feature>
<dbReference type="Proteomes" id="UP000070444">
    <property type="component" value="Unassembled WGS sequence"/>
</dbReference>
<feature type="region of interest" description="Disordered" evidence="1">
    <location>
        <begin position="1"/>
        <end position="56"/>
    </location>
</feature>
<accession>A0A137NYT5</accession>
<keyword evidence="3" id="KW-1185">Reference proteome</keyword>
<evidence type="ECO:0000313" key="3">
    <source>
        <dbReference type="Proteomes" id="UP000070444"/>
    </source>
</evidence>
<evidence type="ECO:0000313" key="2">
    <source>
        <dbReference type="EMBL" id="KXN67975.1"/>
    </source>
</evidence>